<keyword evidence="3" id="KW-1185">Reference proteome</keyword>
<comment type="caution">
    <text evidence="2">The sequence shown here is derived from an EMBL/GenBank/DDBJ whole genome shotgun (WGS) entry which is preliminary data.</text>
</comment>
<dbReference type="EMBL" id="BAABHX010000001">
    <property type="protein sequence ID" value="GAA5084559.1"/>
    <property type="molecule type" value="Genomic_DNA"/>
</dbReference>
<accession>A0ABP9LSI6</accession>
<keyword evidence="1" id="KW-0472">Membrane</keyword>
<sequence>MRKRNYIIIGILTLITLLVVGSIIVLDGLSSMGNPNGSRAPDYPYFITTKSLIVKNITIPKGTKLTYEEQFFREGRQDRILNEKKLTDIELPKGETINWGGVPVYMIRKFFNSEMKGYSVYADFGKLSDDKRSKFSEMWQSCGGELGVLVKNTEDWTFDAKNITDISDCSVTYQRFFKEDIQQQRFLDKLLSEIKKNVKNQTK</sequence>
<dbReference type="Proteomes" id="UP001500353">
    <property type="component" value="Unassembled WGS sequence"/>
</dbReference>
<evidence type="ECO:0000313" key="2">
    <source>
        <dbReference type="EMBL" id="GAA5084559.1"/>
    </source>
</evidence>
<evidence type="ECO:0000256" key="1">
    <source>
        <dbReference type="SAM" id="Phobius"/>
    </source>
</evidence>
<feature type="transmembrane region" description="Helical" evidence="1">
    <location>
        <begin position="6"/>
        <end position="29"/>
    </location>
</feature>
<gene>
    <name evidence="2" type="ORF">GCM10023210_04500</name>
</gene>
<keyword evidence="1" id="KW-1133">Transmembrane helix</keyword>
<organism evidence="2 3">
    <name type="scientific">Chryseobacterium ginsengisoli</name>
    <dbReference type="NCBI Taxonomy" id="363853"/>
    <lineage>
        <taxon>Bacteria</taxon>
        <taxon>Pseudomonadati</taxon>
        <taxon>Bacteroidota</taxon>
        <taxon>Flavobacteriia</taxon>
        <taxon>Flavobacteriales</taxon>
        <taxon>Weeksellaceae</taxon>
        <taxon>Chryseobacterium group</taxon>
        <taxon>Chryseobacterium</taxon>
    </lineage>
</organism>
<proteinExistence type="predicted"/>
<keyword evidence="1" id="KW-0812">Transmembrane</keyword>
<evidence type="ECO:0000313" key="3">
    <source>
        <dbReference type="Proteomes" id="UP001500353"/>
    </source>
</evidence>
<name>A0ABP9LSI6_9FLAO</name>
<protein>
    <recommendedName>
        <fullName evidence="4">DUF4825 domain-containing protein</fullName>
    </recommendedName>
</protein>
<dbReference type="RefSeq" id="WP_345200033.1">
    <property type="nucleotide sequence ID" value="NZ_BAABHX010000001.1"/>
</dbReference>
<reference evidence="3" key="1">
    <citation type="journal article" date="2019" name="Int. J. Syst. Evol. Microbiol.">
        <title>The Global Catalogue of Microorganisms (GCM) 10K type strain sequencing project: providing services to taxonomists for standard genome sequencing and annotation.</title>
        <authorList>
            <consortium name="The Broad Institute Genomics Platform"/>
            <consortium name="The Broad Institute Genome Sequencing Center for Infectious Disease"/>
            <person name="Wu L."/>
            <person name="Ma J."/>
        </authorList>
    </citation>
    <scope>NUCLEOTIDE SEQUENCE [LARGE SCALE GENOMIC DNA]</scope>
    <source>
        <strain evidence="3">JCM 18019</strain>
    </source>
</reference>
<evidence type="ECO:0008006" key="4">
    <source>
        <dbReference type="Google" id="ProtNLM"/>
    </source>
</evidence>